<name>A0A940WZ33_9BACI</name>
<sequence length="84" mass="9696">MAVHLQIAEQVKNHRQAQKDFLALDAAREQAIEAVFQLAKAGKPFQTNEINQITNEMNQIATRFQFPARKQVTIEMINQFLTRN</sequence>
<dbReference type="InterPro" id="IPR019688">
    <property type="entry name" value="DUF2533"/>
</dbReference>
<dbReference type="AlphaFoldDB" id="A0A940WZ33"/>
<gene>
    <name evidence="1" type="ORF">J7W16_09305</name>
</gene>
<dbReference type="Pfam" id="PF10752">
    <property type="entry name" value="DUF2533"/>
    <property type="match status" value="1"/>
</dbReference>
<proteinExistence type="predicted"/>
<dbReference type="EMBL" id="JAGKSQ010000003">
    <property type="protein sequence ID" value="MBP3951330.1"/>
    <property type="molecule type" value="Genomic_DNA"/>
</dbReference>
<accession>A0A940WZ33</accession>
<dbReference type="Proteomes" id="UP000678228">
    <property type="component" value="Unassembled WGS sequence"/>
</dbReference>
<keyword evidence="2" id="KW-1185">Reference proteome</keyword>
<comment type="caution">
    <text evidence="1">The sequence shown here is derived from an EMBL/GenBank/DDBJ whole genome shotgun (WGS) entry which is preliminary data.</text>
</comment>
<reference evidence="1" key="1">
    <citation type="submission" date="2021-03" db="EMBL/GenBank/DDBJ databases">
        <title>Bacillus suaedae sp. nov., isolated from Suaeda aralocaspica.</title>
        <authorList>
            <person name="Lei R.F.R."/>
        </authorList>
    </citation>
    <scope>NUCLEOTIDE SEQUENCE</scope>
    <source>
        <strain evidence="1">YZJH907-2</strain>
    </source>
</reference>
<protein>
    <submittedName>
        <fullName evidence="1">DUF2533 family protein</fullName>
    </submittedName>
</protein>
<dbReference type="RefSeq" id="WP_210597016.1">
    <property type="nucleotide sequence ID" value="NZ_JAGKSQ010000003.1"/>
</dbReference>
<evidence type="ECO:0000313" key="2">
    <source>
        <dbReference type="Proteomes" id="UP000678228"/>
    </source>
</evidence>
<organism evidence="1 2">
    <name type="scientific">Halalkalibacter suaedae</name>
    <dbReference type="NCBI Taxonomy" id="2822140"/>
    <lineage>
        <taxon>Bacteria</taxon>
        <taxon>Bacillati</taxon>
        <taxon>Bacillota</taxon>
        <taxon>Bacilli</taxon>
        <taxon>Bacillales</taxon>
        <taxon>Bacillaceae</taxon>
        <taxon>Halalkalibacter</taxon>
    </lineage>
</organism>
<evidence type="ECO:0000313" key="1">
    <source>
        <dbReference type="EMBL" id="MBP3951330.1"/>
    </source>
</evidence>